<reference evidence="3 4" key="1">
    <citation type="submission" date="2016-09" db="EMBL/GenBank/DDBJ databases">
        <title>Pseudoalteromonas amylolytica sp. nov., isolated from the surface seawater.</title>
        <authorList>
            <person name="Wu Y.-H."/>
            <person name="Cheng H."/>
            <person name="Jin X.-B."/>
            <person name="Wang C.-S."/>
            <person name="Xu X.-W."/>
        </authorList>
    </citation>
    <scope>NUCLEOTIDE SEQUENCE [LARGE SCALE GENOMIC DNA]</scope>
    <source>
        <strain evidence="3 4">JW1</strain>
    </source>
</reference>
<name>A0A1S1N0H3_9GAMM</name>
<dbReference type="STRING" id="1859457.BET10_02590"/>
<dbReference type="Pfam" id="PF24346">
    <property type="entry name" value="DUF7507"/>
    <property type="match status" value="1"/>
</dbReference>
<gene>
    <name evidence="3" type="ORF">BET10_02590</name>
</gene>
<proteinExistence type="predicted"/>
<organism evidence="3 4">
    <name type="scientific">Pseudoalteromonas amylolytica</name>
    <dbReference type="NCBI Taxonomy" id="1859457"/>
    <lineage>
        <taxon>Bacteria</taxon>
        <taxon>Pseudomonadati</taxon>
        <taxon>Pseudomonadota</taxon>
        <taxon>Gammaproteobacteria</taxon>
        <taxon>Alteromonadales</taxon>
        <taxon>Pseudoalteromonadaceae</taxon>
        <taxon>Pseudoalteromonas</taxon>
    </lineage>
</organism>
<accession>A0A1S1N0H3</accession>
<evidence type="ECO:0000259" key="2">
    <source>
        <dbReference type="Pfam" id="PF24346"/>
    </source>
</evidence>
<evidence type="ECO:0000313" key="4">
    <source>
        <dbReference type="Proteomes" id="UP000179786"/>
    </source>
</evidence>
<evidence type="ECO:0000313" key="3">
    <source>
        <dbReference type="EMBL" id="OHU92915.1"/>
    </source>
</evidence>
<dbReference type="AlphaFoldDB" id="A0A1S1N0H3"/>
<feature type="signal peptide" evidence="1">
    <location>
        <begin position="1"/>
        <end position="42"/>
    </location>
</feature>
<comment type="caution">
    <text evidence="3">The sequence shown here is derived from an EMBL/GenBank/DDBJ whole genome shotgun (WGS) entry which is preliminary data.</text>
</comment>
<feature type="chain" id="PRO_5010359422" description="DUF7507 domain-containing protein" evidence="1">
    <location>
        <begin position="43"/>
        <end position="712"/>
    </location>
</feature>
<keyword evidence="4" id="KW-1185">Reference proteome</keyword>
<feature type="domain" description="DUF7507" evidence="2">
    <location>
        <begin position="490"/>
        <end position="588"/>
    </location>
</feature>
<dbReference type="EMBL" id="MKJU01000005">
    <property type="protein sequence ID" value="OHU92915.1"/>
    <property type="molecule type" value="Genomic_DNA"/>
</dbReference>
<dbReference type="RefSeq" id="WP_070982921.1">
    <property type="nucleotide sequence ID" value="NZ_MKJU01000005.1"/>
</dbReference>
<keyword evidence="1" id="KW-0732">Signal</keyword>
<protein>
    <recommendedName>
        <fullName evidence="2">DUF7507 domain-containing protein</fullName>
    </recommendedName>
</protein>
<evidence type="ECO:0000256" key="1">
    <source>
        <dbReference type="SAM" id="SignalP"/>
    </source>
</evidence>
<dbReference type="Proteomes" id="UP000179786">
    <property type="component" value="Unassembled WGS sequence"/>
</dbReference>
<dbReference type="OrthoDB" id="5727191at2"/>
<sequence length="712" mass="73131">MFKGINCFVSKPKWTISGSCLKSVALGTFALISAFSFNSAQALGTEYAGCMEETAGFAVQCTANDVKVAGVSSNPDGTPMLEILDDGCAYQGDTVQFTATFDIETTSKERHDIGIYFVTDGDPNNDGAQSGQCSISTLPFAPTPPWLDLDGTNDPFPGTTGPSGVQDECGDISKPDFNPLSPTFTLTATCVDPDNDGQLNLPYCTSWRQSGANELCVNPSDAYPGSPSKCKCDNTFNIPIAVPPAELLVNKSVTPEILVEPGGNATFTVSVTNVGIDPQNNVTLNVLTDSIYGDITTAGHDGILSTTCSVPQVIPSDDRNPGGIDTYTCQFTTSIVGNAGDVEIDVVTASGVDDNGNALSGDDTAQVAIIDSAPSITLVKTASPTQLPEPGGLVSFTTVIDNTSAASSDPITITSLVDNIHGDLNGQGDCAVPQVINVGAQYSCTFSAQVSGNAGDSETDTITAIGADDEGNAVSASDSATVIILNTPSSIEVIKTASPSSFDEPGANVTYTYTINNTSLVDSVTIDVADDDKLGSIAGQGTCSLPQVIAPSGSYSCNLITYVAGNGNTSVTNVVSVSGLDDDGEVVSAVDDATVNILNTPPAASLVKTATQAVVTYQVSVSNDSDSEALTVTQLTDDMFGDITVVAGSIQSTTCSVPQVMQPATQTGDTYSCEFTAVVTSSPHVNNVTATVVDDDGSQAIMPTDSASVTLE</sequence>
<dbReference type="InterPro" id="IPR055354">
    <property type="entry name" value="DUF7507"/>
</dbReference>